<dbReference type="RefSeq" id="XP_015936361.1">
    <property type="nucleotide sequence ID" value="XM_016080875.1"/>
</dbReference>
<evidence type="ECO:0000313" key="2">
    <source>
        <dbReference type="Proteomes" id="UP000515211"/>
    </source>
</evidence>
<reference evidence="2" key="1">
    <citation type="journal article" date="2016" name="Nat. Genet.">
        <title>The genome sequences of Arachis duranensis and Arachis ipaensis, the diploid ancestors of cultivated peanut.</title>
        <authorList>
            <person name="Bertioli D.J."/>
            <person name="Cannon S.B."/>
            <person name="Froenicke L."/>
            <person name="Huang G."/>
            <person name="Farmer A.D."/>
            <person name="Cannon E.K."/>
            <person name="Liu X."/>
            <person name="Gao D."/>
            <person name="Clevenger J."/>
            <person name="Dash S."/>
            <person name="Ren L."/>
            <person name="Moretzsohn M.C."/>
            <person name="Shirasawa K."/>
            <person name="Huang W."/>
            <person name="Vidigal B."/>
            <person name="Abernathy B."/>
            <person name="Chu Y."/>
            <person name="Niederhuth C.E."/>
            <person name="Umale P."/>
            <person name="Araujo A.C."/>
            <person name="Kozik A."/>
            <person name="Kim K.D."/>
            <person name="Burow M.D."/>
            <person name="Varshney R.K."/>
            <person name="Wang X."/>
            <person name="Zhang X."/>
            <person name="Barkley N."/>
            <person name="Guimaraes P.M."/>
            <person name="Isobe S."/>
            <person name="Guo B."/>
            <person name="Liao B."/>
            <person name="Stalker H.T."/>
            <person name="Schmitz R.J."/>
            <person name="Scheffler B.E."/>
            <person name="Leal-Bertioli S.C."/>
            <person name="Xun X."/>
            <person name="Jackson S.A."/>
            <person name="Michelmore R."/>
            <person name="Ozias-Akins P."/>
        </authorList>
    </citation>
    <scope>NUCLEOTIDE SEQUENCE [LARGE SCALE GENOMIC DNA]</scope>
    <source>
        <strain evidence="2">cv. V14167</strain>
    </source>
</reference>
<organism evidence="2 3">
    <name type="scientific">Arachis duranensis</name>
    <name type="common">Wild peanut</name>
    <dbReference type="NCBI Taxonomy" id="130453"/>
    <lineage>
        <taxon>Eukaryota</taxon>
        <taxon>Viridiplantae</taxon>
        <taxon>Streptophyta</taxon>
        <taxon>Embryophyta</taxon>
        <taxon>Tracheophyta</taxon>
        <taxon>Spermatophyta</taxon>
        <taxon>Magnoliopsida</taxon>
        <taxon>eudicotyledons</taxon>
        <taxon>Gunneridae</taxon>
        <taxon>Pentapetalae</taxon>
        <taxon>rosids</taxon>
        <taxon>fabids</taxon>
        <taxon>Fabales</taxon>
        <taxon>Fabaceae</taxon>
        <taxon>Papilionoideae</taxon>
        <taxon>50 kb inversion clade</taxon>
        <taxon>dalbergioids sensu lato</taxon>
        <taxon>Dalbergieae</taxon>
        <taxon>Pterocarpus clade</taxon>
        <taxon>Arachis</taxon>
    </lineage>
</organism>
<keyword evidence="2" id="KW-1185">Reference proteome</keyword>
<feature type="domain" description="Transposase MuDR plant" evidence="1">
    <location>
        <begin position="138"/>
        <end position="202"/>
    </location>
</feature>
<evidence type="ECO:0000313" key="3">
    <source>
        <dbReference type="RefSeq" id="XP_015936361.1"/>
    </source>
</evidence>
<accession>A0A6P4BEG1</accession>
<dbReference type="InterPro" id="IPR004332">
    <property type="entry name" value="Transposase_MuDR"/>
</dbReference>
<dbReference type="Pfam" id="PF03108">
    <property type="entry name" value="DBD_Tnp_Mut"/>
    <property type="match status" value="1"/>
</dbReference>
<proteinExistence type="predicted"/>
<dbReference type="GeneID" id="107462298"/>
<evidence type="ECO:0000259" key="1">
    <source>
        <dbReference type="Pfam" id="PF03108"/>
    </source>
</evidence>
<sequence length="265" mass="29364">MLVLFHCQRSFSEVRIHELFAKLEDGFDSYGASAPNPQSMTVGGASSSMPVVAAGCLLAAPPPPPPATARSPGLIHGLFGEDDETDNILGDSGPFSSSSAQQPPHFSTLNVEAIGQHLDIDPTSGRQGLHKENLSVDFQIGQSFQTKEEAVLSVKDYSIRHGFQYWVIESDHLKFHGRCKKFGNWCTWLIHITHRQRKGTWEVRRYNGPHTCLATSISSDHRQLDHHVICAKIFPLARADAAVMTKVLQKAKEATYGFRPSYRKV</sequence>
<protein>
    <submittedName>
        <fullName evidence="3">Uncharacterized protein LOC107462298</fullName>
    </submittedName>
</protein>
<dbReference type="AlphaFoldDB" id="A0A6P4BEG1"/>
<reference evidence="3" key="2">
    <citation type="submission" date="2025-08" db="UniProtKB">
        <authorList>
            <consortium name="RefSeq"/>
        </authorList>
    </citation>
    <scope>IDENTIFICATION</scope>
    <source>
        <tissue evidence="3">Whole plant</tissue>
    </source>
</reference>
<gene>
    <name evidence="3" type="primary">LOC107462298</name>
</gene>
<dbReference type="KEGG" id="adu:107462298"/>
<dbReference type="Proteomes" id="UP000515211">
    <property type="component" value="Chromosome 8"/>
</dbReference>
<name>A0A6P4BEG1_ARADU</name>